<dbReference type="InterPro" id="IPR001789">
    <property type="entry name" value="Sig_transdc_resp-reg_receiver"/>
</dbReference>
<feature type="domain" description="HTH araC/xylS-type" evidence="11">
    <location>
        <begin position="434"/>
        <end position="532"/>
    </location>
</feature>
<dbReference type="GO" id="GO:0000160">
    <property type="term" value="P:phosphorelay signal transduction system"/>
    <property type="evidence" value="ECO:0007669"/>
    <property type="project" value="UniProtKB-KW"/>
</dbReference>
<evidence type="ECO:0000256" key="10">
    <source>
        <dbReference type="PROSITE-ProRule" id="PRU00169"/>
    </source>
</evidence>
<organism evidence="13 14">
    <name type="scientific">Anaerocolumna sedimenticola</name>
    <dbReference type="NCBI Taxonomy" id="2696063"/>
    <lineage>
        <taxon>Bacteria</taxon>
        <taxon>Bacillati</taxon>
        <taxon>Bacillota</taxon>
        <taxon>Clostridia</taxon>
        <taxon>Lachnospirales</taxon>
        <taxon>Lachnospiraceae</taxon>
        <taxon>Anaerocolumna</taxon>
    </lineage>
</organism>
<dbReference type="RefSeq" id="WP_161840317.1">
    <property type="nucleotide sequence ID" value="NZ_CP048000.1"/>
</dbReference>
<dbReference type="Proteomes" id="UP000464314">
    <property type="component" value="Chromosome"/>
</dbReference>
<dbReference type="GO" id="GO:0043565">
    <property type="term" value="F:sequence-specific DNA binding"/>
    <property type="evidence" value="ECO:0007669"/>
    <property type="project" value="InterPro"/>
</dbReference>
<sequence>MNQSMLIVDDEELIRQGIIARLEYLDLKPQAVYEAENGFQALDILKKHKVDIIITDIRMADMDGLTLINKTIPLYPKIQFIILSGYAEFAYAEQAIRLGVKAYLLKPISNDALKKAIEDVLQKLEEGEQLSRTVSEGARSIIEKKSYIFEKNINDLLRTTEIYTEKNNVYDTVDKEFPIKNKWILVCIINIDGDSYEQKQFGYKDIDLIQFSVKNVFMELKTHCNRTIVNNLVNVNQLIAVLSSDREDSLRKEAEWLFNQLMNTFWKKMGISLTVGISSAKNILSAECAKEAQEALLQRMIHGNSNLYFYNDIKLLSTSNFPSSELNMLRQYIERHDAGNIEFLINEIFSDEQIKKYNISYIRILWVRIIGILLKAENTAFSKDSKHMEKLVLNFEVLDSFQSLNELRSYLYSIILEGIQTTGDIDINSKNKIKLSIKYINDNYNQDIAINELADKFNMSPNYFSAVFKRETGQTTVNYIKDLRLKKACDYLIHSGKSVVEISKEVGYEDSQYFFKVFKKATGQTPLQYRKLNK</sequence>
<dbReference type="Pfam" id="PF12833">
    <property type="entry name" value="HTH_18"/>
    <property type="match status" value="1"/>
</dbReference>
<evidence type="ECO:0000256" key="3">
    <source>
        <dbReference type="ARBA" id="ARBA00022490"/>
    </source>
</evidence>
<gene>
    <name evidence="13" type="ORF">Ana3638_24265</name>
</gene>
<name>A0A6P1TVR1_9FIRM</name>
<dbReference type="Gene3D" id="3.40.50.2300">
    <property type="match status" value="1"/>
</dbReference>
<feature type="modified residue" description="4-aspartylphosphate" evidence="10">
    <location>
        <position position="56"/>
    </location>
</feature>
<dbReference type="InterPro" id="IPR011006">
    <property type="entry name" value="CheY-like_superfamily"/>
</dbReference>
<dbReference type="SMART" id="SM00448">
    <property type="entry name" value="REC"/>
    <property type="match status" value="1"/>
</dbReference>
<dbReference type="InterPro" id="IPR020449">
    <property type="entry name" value="Tscrpt_reg_AraC-type_HTH"/>
</dbReference>
<keyword evidence="7" id="KW-0238">DNA-binding</keyword>
<keyword evidence="8" id="KW-0804">Transcription</keyword>
<dbReference type="PROSITE" id="PS01124">
    <property type="entry name" value="HTH_ARAC_FAMILY_2"/>
    <property type="match status" value="1"/>
</dbReference>
<dbReference type="InterPro" id="IPR051552">
    <property type="entry name" value="HptR"/>
</dbReference>
<evidence type="ECO:0000256" key="7">
    <source>
        <dbReference type="ARBA" id="ARBA00023125"/>
    </source>
</evidence>
<comment type="function">
    <text evidence="9">May play the central regulatory role in sporulation. It may be an element of the effector pathway responsible for the activation of sporulation genes in response to nutritional stress. Spo0A may act in concert with spo0H (a sigma factor) to control the expression of some genes that are critical to the sporulation process.</text>
</comment>
<dbReference type="GO" id="GO:0003700">
    <property type="term" value="F:DNA-binding transcription factor activity"/>
    <property type="evidence" value="ECO:0007669"/>
    <property type="project" value="InterPro"/>
</dbReference>
<dbReference type="PRINTS" id="PR00032">
    <property type="entry name" value="HTHARAC"/>
</dbReference>
<evidence type="ECO:0000256" key="5">
    <source>
        <dbReference type="ARBA" id="ARBA00023012"/>
    </source>
</evidence>
<evidence type="ECO:0000256" key="9">
    <source>
        <dbReference type="ARBA" id="ARBA00024867"/>
    </source>
</evidence>
<evidence type="ECO:0000313" key="13">
    <source>
        <dbReference type="EMBL" id="QHQ63505.1"/>
    </source>
</evidence>
<protein>
    <recommendedName>
        <fullName evidence="2">Stage 0 sporulation protein A homolog</fullName>
    </recommendedName>
</protein>
<dbReference type="AlphaFoldDB" id="A0A6P1TVR1"/>
<evidence type="ECO:0000256" key="2">
    <source>
        <dbReference type="ARBA" id="ARBA00018672"/>
    </source>
</evidence>
<dbReference type="InterPro" id="IPR018060">
    <property type="entry name" value="HTH_AraC"/>
</dbReference>
<evidence type="ECO:0000259" key="11">
    <source>
        <dbReference type="PROSITE" id="PS01124"/>
    </source>
</evidence>
<evidence type="ECO:0000256" key="6">
    <source>
        <dbReference type="ARBA" id="ARBA00023015"/>
    </source>
</evidence>
<dbReference type="GO" id="GO:0005737">
    <property type="term" value="C:cytoplasm"/>
    <property type="evidence" value="ECO:0007669"/>
    <property type="project" value="UniProtKB-SubCell"/>
</dbReference>
<evidence type="ECO:0000256" key="4">
    <source>
        <dbReference type="ARBA" id="ARBA00022553"/>
    </source>
</evidence>
<dbReference type="Pfam" id="PF00072">
    <property type="entry name" value="Response_reg"/>
    <property type="match status" value="1"/>
</dbReference>
<keyword evidence="14" id="KW-1185">Reference proteome</keyword>
<dbReference type="Gene3D" id="1.10.10.60">
    <property type="entry name" value="Homeodomain-like"/>
    <property type="match status" value="2"/>
</dbReference>
<dbReference type="CDD" id="cd17536">
    <property type="entry name" value="REC_YesN-like"/>
    <property type="match status" value="1"/>
</dbReference>
<dbReference type="InterPro" id="IPR009057">
    <property type="entry name" value="Homeodomain-like_sf"/>
</dbReference>
<keyword evidence="6" id="KW-0805">Transcription regulation</keyword>
<feature type="domain" description="Response regulatory" evidence="12">
    <location>
        <begin position="4"/>
        <end position="121"/>
    </location>
</feature>
<evidence type="ECO:0000256" key="1">
    <source>
        <dbReference type="ARBA" id="ARBA00004496"/>
    </source>
</evidence>
<dbReference type="KEGG" id="anr:Ana3638_24265"/>
<dbReference type="SUPFAM" id="SSF52172">
    <property type="entry name" value="CheY-like"/>
    <property type="match status" value="1"/>
</dbReference>
<dbReference type="EMBL" id="CP048000">
    <property type="protein sequence ID" value="QHQ63505.1"/>
    <property type="molecule type" value="Genomic_DNA"/>
</dbReference>
<evidence type="ECO:0000259" key="12">
    <source>
        <dbReference type="PROSITE" id="PS50110"/>
    </source>
</evidence>
<evidence type="ECO:0000313" key="14">
    <source>
        <dbReference type="Proteomes" id="UP000464314"/>
    </source>
</evidence>
<dbReference type="SMART" id="SM00342">
    <property type="entry name" value="HTH_ARAC"/>
    <property type="match status" value="1"/>
</dbReference>
<dbReference type="PROSITE" id="PS50110">
    <property type="entry name" value="RESPONSE_REGULATORY"/>
    <property type="match status" value="1"/>
</dbReference>
<keyword evidence="4 10" id="KW-0597">Phosphoprotein</keyword>
<evidence type="ECO:0000256" key="8">
    <source>
        <dbReference type="ARBA" id="ARBA00023163"/>
    </source>
</evidence>
<accession>A0A6P1TVR1</accession>
<dbReference type="SUPFAM" id="SSF46689">
    <property type="entry name" value="Homeodomain-like"/>
    <property type="match status" value="2"/>
</dbReference>
<dbReference type="PANTHER" id="PTHR42713">
    <property type="entry name" value="HISTIDINE KINASE-RELATED"/>
    <property type="match status" value="1"/>
</dbReference>
<proteinExistence type="predicted"/>
<reference evidence="13 14" key="1">
    <citation type="submission" date="2020-01" db="EMBL/GenBank/DDBJ databases">
        <title>Genome analysis of Anaerocolumna sp. CBA3638.</title>
        <authorList>
            <person name="Kim J."/>
            <person name="Roh S.W."/>
        </authorList>
    </citation>
    <scope>NUCLEOTIDE SEQUENCE [LARGE SCALE GENOMIC DNA]</scope>
    <source>
        <strain evidence="13 14">CBA3638</strain>
    </source>
</reference>
<keyword evidence="3" id="KW-0963">Cytoplasm</keyword>
<keyword evidence="5" id="KW-0902">Two-component regulatory system</keyword>
<dbReference type="PANTHER" id="PTHR42713:SF3">
    <property type="entry name" value="TRANSCRIPTIONAL REGULATORY PROTEIN HPTR"/>
    <property type="match status" value="1"/>
</dbReference>
<comment type="subcellular location">
    <subcellularLocation>
        <location evidence="1">Cytoplasm</location>
    </subcellularLocation>
</comment>